<evidence type="ECO:0000256" key="4">
    <source>
        <dbReference type="ARBA" id="ARBA00023136"/>
    </source>
</evidence>
<keyword evidence="3 5" id="KW-1133">Transmembrane helix</keyword>
<evidence type="ECO:0000256" key="5">
    <source>
        <dbReference type="SAM" id="Phobius"/>
    </source>
</evidence>
<feature type="transmembrane region" description="Helical" evidence="5">
    <location>
        <begin position="174"/>
        <end position="194"/>
    </location>
</feature>
<keyword evidence="2 5" id="KW-0812">Transmembrane</keyword>
<sequence length="258" mass="28671">MEVNVMKTKLFQKNLIIYELYNTFGNFFAVFFGGIFPIVMTIIFIAAFSSQAGAFKDALATQIFISNASMIPLALVFVGFSSTFSQELEQGVTQRMNLFGYSNVSMLSAKLIANLIVVTIGYILYTLVVCLAFPVLAPTVFSAVLLIASLYIMTILFFVLAYGIAMLTKRFGPCYAITMTIYFSSMILSGMMGLTQEMMPAPMKFLANLLPTAHIAQDFPKIWQSTSYNFMPFLQSMIFLAAVSGIVLAVALYRNRRL</sequence>
<organism evidence="7 8">
    <name type="scientific">Culicoidibacter larvae</name>
    <dbReference type="NCBI Taxonomy" id="2579976"/>
    <lineage>
        <taxon>Bacteria</taxon>
        <taxon>Bacillati</taxon>
        <taxon>Bacillota</taxon>
        <taxon>Culicoidibacteria</taxon>
        <taxon>Culicoidibacterales</taxon>
        <taxon>Culicoidibacteraceae</taxon>
        <taxon>Culicoidibacter</taxon>
    </lineage>
</organism>
<comment type="subcellular location">
    <subcellularLocation>
        <location evidence="1">Membrane</location>
        <topology evidence="1">Multi-pass membrane protein</topology>
    </subcellularLocation>
</comment>
<evidence type="ECO:0000256" key="2">
    <source>
        <dbReference type="ARBA" id="ARBA00022692"/>
    </source>
</evidence>
<evidence type="ECO:0000256" key="3">
    <source>
        <dbReference type="ARBA" id="ARBA00022989"/>
    </source>
</evidence>
<dbReference type="OrthoDB" id="9797193at2"/>
<dbReference type="InterPro" id="IPR013525">
    <property type="entry name" value="ABC2_TM"/>
</dbReference>
<dbReference type="GO" id="GO:0140359">
    <property type="term" value="F:ABC-type transporter activity"/>
    <property type="evidence" value="ECO:0007669"/>
    <property type="project" value="InterPro"/>
</dbReference>
<feature type="transmembrane region" description="Helical" evidence="5">
    <location>
        <begin position="59"/>
        <end position="80"/>
    </location>
</feature>
<dbReference type="GO" id="GO:0016020">
    <property type="term" value="C:membrane"/>
    <property type="evidence" value="ECO:0007669"/>
    <property type="project" value="UniProtKB-SubCell"/>
</dbReference>
<dbReference type="AlphaFoldDB" id="A0A5R8QAT0"/>
<gene>
    <name evidence="7" type="ORF">FEZ08_08385</name>
</gene>
<dbReference type="Pfam" id="PF12698">
    <property type="entry name" value="ABC2_membrane_3"/>
    <property type="match status" value="1"/>
</dbReference>
<name>A0A5R8QAT0_9FIRM</name>
<dbReference type="EMBL" id="VBWP01000007">
    <property type="protein sequence ID" value="TLG72711.1"/>
    <property type="molecule type" value="Genomic_DNA"/>
</dbReference>
<evidence type="ECO:0000313" key="8">
    <source>
        <dbReference type="Proteomes" id="UP000306912"/>
    </source>
</evidence>
<proteinExistence type="predicted"/>
<accession>A0A5R8QAT0</accession>
<keyword evidence="8" id="KW-1185">Reference proteome</keyword>
<evidence type="ECO:0000256" key="1">
    <source>
        <dbReference type="ARBA" id="ARBA00004141"/>
    </source>
</evidence>
<feature type="transmembrane region" description="Helical" evidence="5">
    <location>
        <begin position="20"/>
        <end position="47"/>
    </location>
</feature>
<keyword evidence="4 5" id="KW-0472">Membrane</keyword>
<evidence type="ECO:0000313" key="7">
    <source>
        <dbReference type="EMBL" id="TLG72711.1"/>
    </source>
</evidence>
<feature type="domain" description="ABC-2 type transporter transmembrane" evidence="6">
    <location>
        <begin position="62"/>
        <end position="253"/>
    </location>
</feature>
<feature type="transmembrane region" description="Helical" evidence="5">
    <location>
        <begin position="111"/>
        <end position="134"/>
    </location>
</feature>
<evidence type="ECO:0000259" key="6">
    <source>
        <dbReference type="Pfam" id="PF12698"/>
    </source>
</evidence>
<feature type="transmembrane region" description="Helical" evidence="5">
    <location>
        <begin position="233"/>
        <end position="253"/>
    </location>
</feature>
<comment type="caution">
    <text evidence="7">The sequence shown here is derived from an EMBL/GenBank/DDBJ whole genome shotgun (WGS) entry which is preliminary data.</text>
</comment>
<feature type="transmembrane region" description="Helical" evidence="5">
    <location>
        <begin position="140"/>
        <end position="162"/>
    </location>
</feature>
<protein>
    <submittedName>
        <fullName evidence="7">ABC transporter permease</fullName>
    </submittedName>
</protein>
<reference evidence="7 8" key="1">
    <citation type="submission" date="2019-05" db="EMBL/GenBank/DDBJ databases">
        <title>Culicoidintestinum kansasii gen. nov., sp. nov. from the gastrointestinal tract of the biting midge, Culicoides sonorensis.</title>
        <authorList>
            <person name="Neupane S."/>
            <person name="Ghosh A."/>
            <person name="Gunther S."/>
            <person name="Martin K."/>
            <person name="Zurek L."/>
        </authorList>
    </citation>
    <scope>NUCLEOTIDE SEQUENCE [LARGE SCALE GENOMIC DNA]</scope>
    <source>
        <strain evidence="7 8">CS-1</strain>
    </source>
</reference>
<dbReference type="InParanoid" id="A0A5R8QAT0"/>
<dbReference type="Proteomes" id="UP000306912">
    <property type="component" value="Unassembled WGS sequence"/>
</dbReference>